<dbReference type="InterPro" id="IPR042208">
    <property type="entry name" value="D-ser_dehydrat-like_sf"/>
</dbReference>
<evidence type="ECO:0000256" key="9">
    <source>
        <dbReference type="ARBA" id="ARBA00066951"/>
    </source>
</evidence>
<comment type="catalytic activity">
    <reaction evidence="8">
        <text>(3R)-3-hydroxy-D-aspartate = glyoxylate + glycine</text>
        <dbReference type="Rhea" id="RHEA:27938"/>
        <dbReference type="ChEBI" id="CHEBI:36655"/>
        <dbReference type="ChEBI" id="CHEBI:57305"/>
        <dbReference type="ChEBI" id="CHEBI:60898"/>
        <dbReference type="EC" id="4.1.3.41"/>
    </reaction>
</comment>
<dbReference type="Pfam" id="PF01168">
    <property type="entry name" value="Ala_racemase_N"/>
    <property type="match status" value="1"/>
</dbReference>
<evidence type="ECO:0000256" key="4">
    <source>
        <dbReference type="ARBA" id="ARBA00011738"/>
    </source>
</evidence>
<dbReference type="InterPro" id="IPR026956">
    <property type="entry name" value="D-ser_dehydrat-like_dom"/>
</dbReference>
<dbReference type="Pfam" id="PF14031">
    <property type="entry name" value="D-ser_dehydrat"/>
    <property type="match status" value="1"/>
</dbReference>
<dbReference type="Gene3D" id="3.20.20.10">
    <property type="entry name" value="Alanine racemase"/>
    <property type="match status" value="1"/>
</dbReference>
<evidence type="ECO:0000256" key="6">
    <source>
        <dbReference type="ARBA" id="ARBA00023239"/>
    </source>
</evidence>
<reference evidence="13" key="1">
    <citation type="submission" date="2016-10" db="EMBL/GenBank/DDBJ databases">
        <authorList>
            <person name="Varghese N."/>
            <person name="Submissions S."/>
        </authorList>
    </citation>
    <scope>NUCLEOTIDE SEQUENCE [LARGE SCALE GENOMIC DNA]</scope>
    <source>
        <strain evidence="13">DSM 28463</strain>
    </source>
</reference>
<proteinExistence type="inferred from homology"/>
<dbReference type="STRING" id="1005928.SAMN04487859_11465"/>
<dbReference type="EMBL" id="FOVP01000014">
    <property type="protein sequence ID" value="SFO05420.1"/>
    <property type="molecule type" value="Genomic_DNA"/>
</dbReference>
<sequence length="387" mass="41865">MNKPVTFDDLEVGFDVPALPGMDEADIQTPCLVLDLDALERNIKKMGDFAKSHGMRHRVHGKMHKSVDVALLQERLGGSCGVCCQKVSEAEVFARGGIKDVLVSNQVTQPEKIDRLARMPKLGARTICCVDDLDNVADLSAAAQKHGTQIECLVEIDVGAGRCGVQYGQPVVELAKAIEAAPGLKYAGIQAYQGAMQHMDSYEDRKAKTDIAIQQVSDTLDLLKAEGIESDIVGGGGTGSYYFESASNVFNELQCGSYAFMDADYGRILDKDGNRIDRGEWENALFILTSVMSHAKPDKAIVDAGLKAQSVDSGLPTVYGRTDVEYVKCSDEHGVVADPKGVLKVNDKLKLVPGHCDPTCNVHDWYVGVRGGKVETLWPVSARGKAY</sequence>
<dbReference type="SMART" id="SM01119">
    <property type="entry name" value="D-ser_dehydrat"/>
    <property type="match status" value="1"/>
</dbReference>
<keyword evidence="5" id="KW-0663">Pyridoxal phosphate</keyword>
<dbReference type="GO" id="GO:0036088">
    <property type="term" value="P:D-serine catabolic process"/>
    <property type="evidence" value="ECO:0007669"/>
    <property type="project" value="TreeGrafter"/>
</dbReference>
<name>A0A1I5E2A3_9RHOB</name>
<dbReference type="InterPro" id="IPR029066">
    <property type="entry name" value="PLP-binding_barrel"/>
</dbReference>
<feature type="domain" description="D-serine dehydratase-like" evidence="11">
    <location>
        <begin position="284"/>
        <end position="370"/>
    </location>
</feature>
<evidence type="ECO:0000256" key="5">
    <source>
        <dbReference type="ARBA" id="ARBA00022898"/>
    </source>
</evidence>
<evidence type="ECO:0000313" key="13">
    <source>
        <dbReference type="Proteomes" id="UP000198599"/>
    </source>
</evidence>
<protein>
    <recommendedName>
        <fullName evidence="10">3-hydroxy-D-aspartate aldolase</fullName>
        <ecNumber evidence="9">4.1.3.41</ecNumber>
    </recommendedName>
</protein>
<dbReference type="FunFam" id="2.40.37.20:FF:000001">
    <property type="entry name" value="D-3-hydroxyaspartate aldolase"/>
    <property type="match status" value="1"/>
</dbReference>
<dbReference type="InterPro" id="IPR054854">
    <property type="entry name" value="HdxyAspAldBhcC"/>
</dbReference>
<dbReference type="Proteomes" id="UP000198599">
    <property type="component" value="Unassembled WGS sequence"/>
</dbReference>
<accession>A0A1I5E2A3</accession>
<comment type="cofactor">
    <cofactor evidence="1">
        <name>pyridoxal 5'-phosphate</name>
        <dbReference type="ChEBI" id="CHEBI:597326"/>
    </cofactor>
</comment>
<comment type="subunit">
    <text evidence="4">Homodimer.</text>
</comment>
<comment type="cofactor">
    <cofactor evidence="2">
        <name>Mg(2+)</name>
        <dbReference type="ChEBI" id="CHEBI:18420"/>
    </cofactor>
</comment>
<dbReference type="PANTHER" id="PTHR28004">
    <property type="entry name" value="ZGC:162816-RELATED"/>
    <property type="match status" value="1"/>
</dbReference>
<evidence type="ECO:0000256" key="2">
    <source>
        <dbReference type="ARBA" id="ARBA00001946"/>
    </source>
</evidence>
<dbReference type="GO" id="GO:0008721">
    <property type="term" value="F:D-serine ammonia-lyase activity"/>
    <property type="evidence" value="ECO:0007669"/>
    <property type="project" value="TreeGrafter"/>
</dbReference>
<dbReference type="AlphaFoldDB" id="A0A1I5E2A3"/>
<dbReference type="Gene3D" id="2.40.37.20">
    <property type="entry name" value="D-serine dehydratase-like domain"/>
    <property type="match status" value="1"/>
</dbReference>
<evidence type="ECO:0000256" key="1">
    <source>
        <dbReference type="ARBA" id="ARBA00001933"/>
    </source>
</evidence>
<dbReference type="RefSeq" id="WP_092839602.1">
    <property type="nucleotide sequence ID" value="NZ_FOVP01000014.1"/>
</dbReference>
<evidence type="ECO:0000256" key="10">
    <source>
        <dbReference type="ARBA" id="ARBA00073782"/>
    </source>
</evidence>
<comment type="catalytic activity">
    <reaction evidence="7">
        <text>(3S)-3-hydroxy-D-aspartate = glyoxylate + glycine</text>
        <dbReference type="Rhea" id="RHEA:27934"/>
        <dbReference type="ChEBI" id="CHEBI:36655"/>
        <dbReference type="ChEBI" id="CHEBI:57305"/>
        <dbReference type="ChEBI" id="CHEBI:60894"/>
        <dbReference type="EC" id="4.1.3.41"/>
    </reaction>
    <physiologicalReaction direction="right-to-left" evidence="7">
        <dbReference type="Rhea" id="RHEA:27936"/>
    </physiologicalReaction>
</comment>
<dbReference type="PANTHER" id="PTHR28004:SF2">
    <property type="entry name" value="D-SERINE DEHYDRATASE"/>
    <property type="match status" value="1"/>
</dbReference>
<comment type="similarity">
    <text evidence="3">Belongs to the DSD1 family.</text>
</comment>
<dbReference type="GO" id="GO:0016833">
    <property type="term" value="F:oxo-acid-lyase activity"/>
    <property type="evidence" value="ECO:0007669"/>
    <property type="project" value="UniProtKB-ARBA"/>
</dbReference>
<dbReference type="InterPro" id="IPR001608">
    <property type="entry name" value="Ala_racemase_N"/>
</dbReference>
<dbReference type="CDD" id="cd06819">
    <property type="entry name" value="PLPDE_III_LS_D-TA"/>
    <property type="match status" value="1"/>
</dbReference>
<dbReference type="FunFam" id="3.20.20.10:FF:000026">
    <property type="entry name" value="D-threonine aldolase"/>
    <property type="match status" value="1"/>
</dbReference>
<evidence type="ECO:0000256" key="7">
    <source>
        <dbReference type="ARBA" id="ARBA00051696"/>
    </source>
</evidence>
<dbReference type="NCBIfam" id="NF045642">
    <property type="entry name" value="HdxyAspAldBhcC"/>
    <property type="match status" value="1"/>
</dbReference>
<dbReference type="InterPro" id="IPR051466">
    <property type="entry name" value="D-amino_acid_metab_enzyme"/>
</dbReference>
<evidence type="ECO:0000256" key="8">
    <source>
        <dbReference type="ARBA" id="ARBA00052618"/>
    </source>
</evidence>
<keyword evidence="13" id="KW-1185">Reference proteome</keyword>
<dbReference type="GO" id="GO:0030170">
    <property type="term" value="F:pyridoxal phosphate binding"/>
    <property type="evidence" value="ECO:0007669"/>
    <property type="project" value="UniProtKB-ARBA"/>
</dbReference>
<dbReference type="EC" id="4.1.3.41" evidence="9"/>
<gene>
    <name evidence="12" type="ORF">SAMN04487859_11465</name>
</gene>
<keyword evidence="6" id="KW-0456">Lyase</keyword>
<organism evidence="12 13">
    <name type="scientific">Roseovarius lutimaris</name>
    <dbReference type="NCBI Taxonomy" id="1005928"/>
    <lineage>
        <taxon>Bacteria</taxon>
        <taxon>Pseudomonadati</taxon>
        <taxon>Pseudomonadota</taxon>
        <taxon>Alphaproteobacteria</taxon>
        <taxon>Rhodobacterales</taxon>
        <taxon>Roseobacteraceae</taxon>
        <taxon>Roseovarius</taxon>
    </lineage>
</organism>
<evidence type="ECO:0000313" key="12">
    <source>
        <dbReference type="EMBL" id="SFO05420.1"/>
    </source>
</evidence>
<dbReference type="SUPFAM" id="SSF51419">
    <property type="entry name" value="PLP-binding barrel"/>
    <property type="match status" value="1"/>
</dbReference>
<evidence type="ECO:0000256" key="3">
    <source>
        <dbReference type="ARBA" id="ARBA00005323"/>
    </source>
</evidence>
<evidence type="ECO:0000259" key="11">
    <source>
        <dbReference type="SMART" id="SM01119"/>
    </source>
</evidence>
<dbReference type="OrthoDB" id="9772497at2"/>